<evidence type="ECO:0000259" key="1">
    <source>
        <dbReference type="Pfam" id="PF13456"/>
    </source>
</evidence>
<comment type="caution">
    <text evidence="2">The sequence shown here is derived from an EMBL/GenBank/DDBJ whole genome shotgun (WGS) entry which is preliminary data.</text>
</comment>
<organism evidence="2 3">
    <name type="scientific">Gossypium stocksii</name>
    <dbReference type="NCBI Taxonomy" id="47602"/>
    <lineage>
        <taxon>Eukaryota</taxon>
        <taxon>Viridiplantae</taxon>
        <taxon>Streptophyta</taxon>
        <taxon>Embryophyta</taxon>
        <taxon>Tracheophyta</taxon>
        <taxon>Spermatophyta</taxon>
        <taxon>Magnoliopsida</taxon>
        <taxon>eudicotyledons</taxon>
        <taxon>Gunneridae</taxon>
        <taxon>Pentapetalae</taxon>
        <taxon>rosids</taxon>
        <taxon>malvids</taxon>
        <taxon>Malvales</taxon>
        <taxon>Malvaceae</taxon>
        <taxon>Malvoideae</taxon>
        <taxon>Gossypium</taxon>
    </lineage>
</organism>
<gene>
    <name evidence="2" type="ORF">J1N35_029898</name>
</gene>
<keyword evidence="3" id="KW-1185">Reference proteome</keyword>
<accession>A0A9D3ZSH1</accession>
<dbReference type="PANTHER" id="PTHR47074">
    <property type="entry name" value="BNAC02G40300D PROTEIN"/>
    <property type="match status" value="1"/>
</dbReference>
<proteinExistence type="predicted"/>
<dbReference type="Pfam" id="PF13456">
    <property type="entry name" value="RVT_3"/>
    <property type="match status" value="1"/>
</dbReference>
<dbReference type="AlphaFoldDB" id="A0A9D3ZSH1"/>
<evidence type="ECO:0000313" key="2">
    <source>
        <dbReference type="EMBL" id="KAH1064911.1"/>
    </source>
</evidence>
<feature type="domain" description="RNase H type-1" evidence="1">
    <location>
        <begin position="407"/>
        <end position="499"/>
    </location>
</feature>
<dbReference type="PANTHER" id="PTHR47074:SF61">
    <property type="entry name" value="RNASE H TYPE-1 DOMAIN-CONTAINING PROTEIN"/>
    <property type="match status" value="1"/>
</dbReference>
<dbReference type="EMBL" id="JAIQCV010000009">
    <property type="protein sequence ID" value="KAH1064911.1"/>
    <property type="molecule type" value="Genomic_DNA"/>
</dbReference>
<protein>
    <recommendedName>
        <fullName evidence="1">RNase H type-1 domain-containing protein</fullName>
    </recommendedName>
</protein>
<dbReference type="GO" id="GO:0004523">
    <property type="term" value="F:RNA-DNA hybrid ribonuclease activity"/>
    <property type="evidence" value="ECO:0007669"/>
    <property type="project" value="InterPro"/>
</dbReference>
<evidence type="ECO:0000313" key="3">
    <source>
        <dbReference type="Proteomes" id="UP000828251"/>
    </source>
</evidence>
<dbReference type="Proteomes" id="UP000828251">
    <property type="component" value="Unassembled WGS sequence"/>
</dbReference>
<dbReference type="InterPro" id="IPR036397">
    <property type="entry name" value="RNaseH_sf"/>
</dbReference>
<sequence length="516" mass="59911">MVVTCGDLQDFTGIRKKGIEKDLGSYFDSWDMINQFLGWWFTWERGRFLSTNIRERLDQGVERSNHAISDHCPILLNAIGKQRIEHANGIKRFRFEAKWCLENSFEEISSDMNVELLKQFSEDEIGAAVKEIAPLKAFGVREDSNPEKYLGQPMMVGRKKNWAFANFVDRFRKRINDWNVQYHSVGDILSIKVGSYPSFTWRSICGARDLIVEGIIWRIGNGTRVNILNDPWLPGLENSINTWNKELIGSLVDKNQFKRILAIPINSNELEDMVVWKHEATGEFSVKSGYQVLLTELNQNINYNPPNAKNYIDFYKALWTIQIPPKLLMFSALFARKSRRTRIICFGRVESYDSCGVTFKSRWLMLGVPQISKVMTITGKLYLSLYRLYGTVETILARDYKCEIVRASTYAVENVVDAFMPKARACEKAIFFFAVDMGFRRVILEWDSLTVIKKLKTSVEDKSILRSIIHNIRFIEKNFERVSYLFIPREFNKAVHTLAFGRKEKARFGHLDRWGS</sequence>
<name>A0A9D3ZSH1_9ROSI</name>
<dbReference type="InterPro" id="IPR002156">
    <property type="entry name" value="RNaseH_domain"/>
</dbReference>
<dbReference type="Gene3D" id="3.30.420.10">
    <property type="entry name" value="Ribonuclease H-like superfamily/Ribonuclease H"/>
    <property type="match status" value="1"/>
</dbReference>
<reference evidence="2 3" key="1">
    <citation type="journal article" date="2021" name="Plant Biotechnol. J.">
        <title>Multi-omics assisted identification of the key and species-specific regulatory components of drought-tolerant mechanisms in Gossypium stocksii.</title>
        <authorList>
            <person name="Yu D."/>
            <person name="Ke L."/>
            <person name="Zhang D."/>
            <person name="Wu Y."/>
            <person name="Sun Y."/>
            <person name="Mei J."/>
            <person name="Sun J."/>
            <person name="Sun Y."/>
        </authorList>
    </citation>
    <scope>NUCLEOTIDE SEQUENCE [LARGE SCALE GENOMIC DNA]</scope>
    <source>
        <strain evidence="3">cv. E1</strain>
        <tissue evidence="2">Leaf</tissue>
    </source>
</reference>
<dbReference type="GO" id="GO:0003676">
    <property type="term" value="F:nucleic acid binding"/>
    <property type="evidence" value="ECO:0007669"/>
    <property type="project" value="InterPro"/>
</dbReference>
<dbReference type="CDD" id="cd06222">
    <property type="entry name" value="RNase_H_like"/>
    <property type="match status" value="1"/>
</dbReference>
<dbReference type="InterPro" id="IPR044730">
    <property type="entry name" value="RNase_H-like_dom_plant"/>
</dbReference>
<dbReference type="InterPro" id="IPR052929">
    <property type="entry name" value="RNase_H-like_EbsB-rel"/>
</dbReference>